<dbReference type="RefSeq" id="XP_022109149.1">
    <property type="nucleotide sequence ID" value="XM_022253457.1"/>
</dbReference>
<dbReference type="InterPro" id="IPR017109">
    <property type="entry name" value="AP4_complex_esu"/>
</dbReference>
<sequence>MVAQRYGILESDCCGEIIHWYGLLSYPCVAAGLIMSEVMEKTFSSVSGFIMNSLGSRNMDVSPGFHNLIRSIRRARSKTEEEKAIQKELELLKLKLQQPDTTVAKIKEYLVRIMYCELLGYSAGFSYISAIKLAQQGSLATKRVGYLAVGLFLHESHELILLLVNTLQRDLTSTNMLHNCMALGAICQLIGPEMVPAILPLVEEKLKHSKALVRKKAIMALRALYAKAPHMLQNPDALFKQALCDRDSAVTNAALHVHSDLIKENPAANKQLVRPLVAVLRQVAGHKLSSDVEYHGVSAPWMQIRLLRMLARLGTGDEHHSNLMYDLLDDMIEQTSTLSHNIAYAVQYECLITIASIHPHEQLLNKAAQCIRKFLKSFNYNLKYMGICALSAILKVFPSCGEEHQMTVIDCLDDADDTIRLKTLDLLFRMTTSTNIEVICDRLLTFLQGTRDAFIRRDLLSKIIQLVEQYQPSVHWYLDTMTQVMLTGGDLVPRSLVNSVIFSIAKDARNGGDVGQHALQLYLPLINKSATSSELRQICCWVLGEFACLPSAPPATEIVSILRSQLDSRQEDNVKIWAMGALTKVVASCGVVSEDVVRVIEACQIGSSMELRQRACELQTLCSDLDLMNDVYPRLDSSPELQFDWTLSFLDEYVSEALAQGAAPYKPKQQRHAERQQASPDIKPLFSGLNFVPYQSPTSSVISGTAMSVSTTEGKTNTKSVSPDPSLSSGASANSAGPKASESSAGLKLDGVKRVWGSKGYAKTTSTTLSYIQPRTNEGLVPASPPATPSSPARVAQPSIQLSSAMAVGRTTSSPPSSVDTLSEEDCRKKELAKALFGGLHKSMTTSSKKPMDRKPQFVSTSERSSKSAAKDEKSSNITDLLVLSDVNALSSDRNLPQVELSNVQYPEEKSNTRLKNQPEEKENLDTFLTLTEENINAQLVTPATVNFRVTNQGEQLVKAELPGEDQKSSAGSIETYQGGRPAMAFGRTSGQELSMYEEFKGMDLDKEYSNSQIQIQESNSLSLQDEGPTGHQLPYAPDSSAVFDSVSDMDDGHGEEKTHQFLNLQGKDGRNPIDSSEVTPDTSSADCTLRDDSSSSIGNSDVNLLDTRTSQAHPSETAPPCSQPNKEISLLDSSPGDVSLPSQPELLQNRLPADWQDYPRSRDRINLGSDTLLAVTLYKVWKPSTLGLVFHVTNISPKDSITQLKIKLDVTSNLKVSDDLDHHPLSTDLLGSTKTSILTAELGCISPAPSMSLGGEVAYKDHTRTHRRLFFSSPITISDLLRPLKLQTAEFGEQWPKQTCDSKFTVELVEAVSMSKVMTLLTQEMNIHLVEIIGNEGIACGTLLGRSVCLIHTKLPSDGSLELWVRSSSRLLSESVTKQCREVMKKL</sequence>
<feature type="region of interest" description="Disordered" evidence="5">
    <location>
        <begin position="776"/>
        <end position="797"/>
    </location>
</feature>
<evidence type="ECO:0000256" key="3">
    <source>
        <dbReference type="ARBA" id="ARBA00022927"/>
    </source>
</evidence>
<feature type="compositionally biased region" description="Basic and acidic residues" evidence="5">
    <location>
        <begin position="1051"/>
        <end position="1060"/>
    </location>
</feature>
<dbReference type="PIRSF" id="PIRSF037097">
    <property type="entry name" value="AP4_complex_epsilon"/>
    <property type="match status" value="1"/>
</dbReference>
<keyword evidence="4" id="KW-0472">Membrane</keyword>
<dbReference type="GO" id="GO:0006886">
    <property type="term" value="P:intracellular protein transport"/>
    <property type="evidence" value="ECO:0007669"/>
    <property type="project" value="InterPro"/>
</dbReference>
<reference evidence="8" key="1">
    <citation type="submission" date="2025-08" db="UniProtKB">
        <authorList>
            <consortium name="RefSeq"/>
        </authorList>
    </citation>
    <scope>IDENTIFICATION</scope>
</reference>
<accession>A0A8B7ZUQ7</accession>
<evidence type="ECO:0000259" key="6">
    <source>
        <dbReference type="SMART" id="SM01356"/>
    </source>
</evidence>
<dbReference type="GO" id="GO:0016192">
    <property type="term" value="P:vesicle-mediated transport"/>
    <property type="evidence" value="ECO:0007669"/>
    <property type="project" value="InterPro"/>
</dbReference>
<evidence type="ECO:0000313" key="8">
    <source>
        <dbReference type="RefSeq" id="XP_022109149.1"/>
    </source>
</evidence>
<gene>
    <name evidence="8" type="primary">LOC110989227</name>
</gene>
<keyword evidence="2" id="KW-0813">Transport</keyword>
<dbReference type="SMART" id="SM01356">
    <property type="entry name" value="AP4E_app_platf"/>
    <property type="match status" value="1"/>
</dbReference>
<dbReference type="Gene3D" id="1.25.10.10">
    <property type="entry name" value="Leucine-rich Repeat Variant"/>
    <property type="match status" value="1"/>
</dbReference>
<feature type="compositionally biased region" description="Polar residues" evidence="5">
    <location>
        <begin position="1074"/>
        <end position="1087"/>
    </location>
</feature>
<name>A0A8B7ZUQ7_ACAPL</name>
<feature type="compositionally biased region" description="Basic and acidic residues" evidence="5">
    <location>
        <begin position="864"/>
        <end position="875"/>
    </location>
</feature>
<keyword evidence="7" id="KW-1185">Reference proteome</keyword>
<evidence type="ECO:0000313" key="7">
    <source>
        <dbReference type="Proteomes" id="UP000694845"/>
    </source>
</evidence>
<evidence type="ECO:0000256" key="2">
    <source>
        <dbReference type="ARBA" id="ARBA00022448"/>
    </source>
</evidence>
<dbReference type="OrthoDB" id="29308at2759"/>
<feature type="region of interest" description="Disordered" evidence="5">
    <location>
        <begin position="961"/>
        <end position="982"/>
    </location>
</feature>
<dbReference type="InterPro" id="IPR011989">
    <property type="entry name" value="ARM-like"/>
</dbReference>
<dbReference type="GO" id="GO:0012505">
    <property type="term" value="C:endomembrane system"/>
    <property type="evidence" value="ECO:0007669"/>
    <property type="project" value="UniProtKB-SubCell"/>
</dbReference>
<dbReference type="Pfam" id="PF01602">
    <property type="entry name" value="Adaptin_N"/>
    <property type="match status" value="1"/>
</dbReference>
<dbReference type="SUPFAM" id="SSF48371">
    <property type="entry name" value="ARM repeat"/>
    <property type="match status" value="1"/>
</dbReference>
<dbReference type="GeneID" id="110989227"/>
<dbReference type="InterPro" id="IPR050840">
    <property type="entry name" value="Adaptor_Complx_Large_Subunit"/>
</dbReference>
<feature type="domain" description="AP-4 complex subunit epsilon-1 C-terminal" evidence="6">
    <location>
        <begin position="1283"/>
        <end position="1386"/>
    </location>
</feature>
<feature type="region of interest" description="Disordered" evidence="5">
    <location>
        <begin position="705"/>
        <end position="745"/>
    </location>
</feature>
<feature type="compositionally biased region" description="Polar residues" evidence="5">
    <location>
        <begin position="705"/>
        <end position="723"/>
    </location>
</feature>
<dbReference type="InterPro" id="IPR028269">
    <property type="entry name" value="AP4E1_C"/>
</dbReference>
<proteinExistence type="predicted"/>
<dbReference type="KEGG" id="aplc:110989227"/>
<feature type="compositionally biased region" description="Polar residues" evidence="5">
    <location>
        <begin position="1095"/>
        <end position="1115"/>
    </location>
</feature>
<dbReference type="Pfam" id="PF14807">
    <property type="entry name" value="AP4E_app_platf"/>
    <property type="match status" value="1"/>
</dbReference>
<feature type="compositionally biased region" description="Low complexity" evidence="5">
    <location>
        <begin position="725"/>
        <end position="741"/>
    </location>
</feature>
<comment type="subcellular location">
    <subcellularLocation>
        <location evidence="1">Endomembrane system</location>
    </subcellularLocation>
</comment>
<evidence type="ECO:0000256" key="4">
    <source>
        <dbReference type="ARBA" id="ARBA00023136"/>
    </source>
</evidence>
<dbReference type="GO" id="GO:0030124">
    <property type="term" value="C:AP-4 adaptor complex"/>
    <property type="evidence" value="ECO:0007669"/>
    <property type="project" value="InterPro"/>
</dbReference>
<dbReference type="CTD" id="23431"/>
<dbReference type="PANTHER" id="PTHR22780">
    <property type="entry name" value="ADAPTIN, ALPHA/GAMMA/EPSILON"/>
    <property type="match status" value="1"/>
</dbReference>
<feature type="region of interest" description="Disordered" evidence="5">
    <location>
        <begin position="841"/>
        <end position="876"/>
    </location>
</feature>
<protein>
    <submittedName>
        <fullName evidence="8">AP-4 complex subunit epsilon-1-like isoform X1</fullName>
    </submittedName>
</protein>
<dbReference type="InterPro" id="IPR002553">
    <property type="entry name" value="Clathrin/coatomer_adapt-like_N"/>
</dbReference>
<evidence type="ECO:0000256" key="1">
    <source>
        <dbReference type="ARBA" id="ARBA00004308"/>
    </source>
</evidence>
<feature type="region of interest" description="Disordered" evidence="5">
    <location>
        <begin position="1022"/>
        <end position="1144"/>
    </location>
</feature>
<dbReference type="InterPro" id="IPR016024">
    <property type="entry name" value="ARM-type_fold"/>
</dbReference>
<dbReference type="Proteomes" id="UP000694845">
    <property type="component" value="Unplaced"/>
</dbReference>
<evidence type="ECO:0000256" key="5">
    <source>
        <dbReference type="SAM" id="MobiDB-lite"/>
    </source>
</evidence>
<keyword evidence="3" id="KW-0653">Protein transport</keyword>
<organism evidence="7 8">
    <name type="scientific">Acanthaster planci</name>
    <name type="common">Crown-of-thorns starfish</name>
    <dbReference type="NCBI Taxonomy" id="133434"/>
    <lineage>
        <taxon>Eukaryota</taxon>
        <taxon>Metazoa</taxon>
        <taxon>Echinodermata</taxon>
        <taxon>Eleutherozoa</taxon>
        <taxon>Asterozoa</taxon>
        <taxon>Asteroidea</taxon>
        <taxon>Valvatacea</taxon>
        <taxon>Valvatida</taxon>
        <taxon>Acanthasteridae</taxon>
        <taxon>Acanthaster</taxon>
    </lineage>
</organism>